<gene>
    <name evidence="1" type="ORF">GMARGA_LOCUS29673</name>
</gene>
<feature type="non-terminal residue" evidence="1">
    <location>
        <position position="151"/>
    </location>
</feature>
<dbReference type="SUPFAM" id="SSF56112">
    <property type="entry name" value="Protein kinase-like (PK-like)"/>
    <property type="match status" value="1"/>
</dbReference>
<evidence type="ECO:0000313" key="2">
    <source>
        <dbReference type="Proteomes" id="UP000789901"/>
    </source>
</evidence>
<evidence type="ECO:0000313" key="1">
    <source>
        <dbReference type="EMBL" id="CAG8828353.1"/>
    </source>
</evidence>
<accession>A0ABN7WDF5</accession>
<organism evidence="1 2">
    <name type="scientific">Gigaspora margarita</name>
    <dbReference type="NCBI Taxonomy" id="4874"/>
    <lineage>
        <taxon>Eukaryota</taxon>
        <taxon>Fungi</taxon>
        <taxon>Fungi incertae sedis</taxon>
        <taxon>Mucoromycota</taxon>
        <taxon>Glomeromycotina</taxon>
        <taxon>Glomeromycetes</taxon>
        <taxon>Diversisporales</taxon>
        <taxon>Gigasporaceae</taxon>
        <taxon>Gigaspora</taxon>
    </lineage>
</organism>
<dbReference type="EMBL" id="CAJVQB010040395">
    <property type="protein sequence ID" value="CAG8828353.1"/>
    <property type="molecule type" value="Genomic_DNA"/>
</dbReference>
<dbReference type="Proteomes" id="UP000789901">
    <property type="component" value="Unassembled WGS sequence"/>
</dbReference>
<reference evidence="1 2" key="1">
    <citation type="submission" date="2021-06" db="EMBL/GenBank/DDBJ databases">
        <authorList>
            <person name="Kallberg Y."/>
            <person name="Tangrot J."/>
            <person name="Rosling A."/>
        </authorList>
    </citation>
    <scope>NUCLEOTIDE SEQUENCE [LARGE SCALE GENOMIC DNA]</scope>
    <source>
        <strain evidence="1 2">120-4 pot B 10/14</strain>
    </source>
</reference>
<keyword evidence="2" id="KW-1185">Reference proteome</keyword>
<comment type="caution">
    <text evidence="1">The sequence shown here is derived from an EMBL/GenBank/DDBJ whole genome shotgun (WGS) entry which is preliminary data.</text>
</comment>
<sequence>MGESNSNYISYAISNKCPDDCGRCNICIANNIWVCPKEHRGKLSKGLSYCMRKMEIEEIEKLHNICSNKEIAEFLYKYKCLKPYYKVKDTYNTYDYFLIKCYGITQKPNTKEYLMVIEYANGRDLRNYLLKNYKEFTWNDKINSLHSISTG</sequence>
<name>A0ABN7WDF5_GIGMA</name>
<protein>
    <submittedName>
        <fullName evidence="1">25605_t:CDS:1</fullName>
    </submittedName>
</protein>
<dbReference type="Gene3D" id="1.10.510.10">
    <property type="entry name" value="Transferase(Phosphotransferase) domain 1"/>
    <property type="match status" value="1"/>
</dbReference>
<proteinExistence type="predicted"/>
<dbReference type="InterPro" id="IPR011009">
    <property type="entry name" value="Kinase-like_dom_sf"/>
</dbReference>